<dbReference type="RefSeq" id="XP_043012993.1">
    <property type="nucleotide sequence ID" value="XM_043148394.1"/>
</dbReference>
<feature type="region of interest" description="Disordered" evidence="1">
    <location>
        <begin position="528"/>
        <end position="566"/>
    </location>
</feature>
<feature type="region of interest" description="Disordered" evidence="1">
    <location>
        <begin position="346"/>
        <end position="378"/>
    </location>
</feature>
<name>A0A9P8ACD0_9AGAR</name>
<dbReference type="GO" id="GO:0005739">
    <property type="term" value="C:mitochondrion"/>
    <property type="evidence" value="ECO:0007669"/>
    <property type="project" value="TreeGrafter"/>
</dbReference>
<proteinExistence type="predicted"/>
<dbReference type="SUPFAM" id="SSF50129">
    <property type="entry name" value="GroES-like"/>
    <property type="match status" value="1"/>
</dbReference>
<dbReference type="Gene3D" id="3.90.180.10">
    <property type="entry name" value="Medium-chain alcohol dehydrogenases, catalytic domain"/>
    <property type="match status" value="1"/>
</dbReference>
<keyword evidence="3" id="KW-1185">Reference proteome</keyword>
<feature type="region of interest" description="Disordered" evidence="1">
    <location>
        <begin position="196"/>
        <end position="304"/>
    </location>
</feature>
<dbReference type="AlphaFoldDB" id="A0A9P8ACD0"/>
<evidence type="ECO:0000256" key="1">
    <source>
        <dbReference type="SAM" id="MobiDB-lite"/>
    </source>
</evidence>
<feature type="compositionally biased region" description="Low complexity" evidence="1">
    <location>
        <begin position="246"/>
        <end position="283"/>
    </location>
</feature>
<comment type="caution">
    <text evidence="2">The sequence shown here is derived from an EMBL/GenBank/DDBJ whole genome shotgun (WGS) entry which is preliminary data.</text>
</comment>
<feature type="compositionally biased region" description="Polar residues" evidence="1">
    <location>
        <begin position="1"/>
        <end position="29"/>
    </location>
</feature>
<dbReference type="PANTHER" id="PTHR11695">
    <property type="entry name" value="ALCOHOL DEHYDROGENASE RELATED"/>
    <property type="match status" value="1"/>
</dbReference>
<reference evidence="2" key="1">
    <citation type="journal article" date="2021" name="Genome Biol. Evol.">
        <title>The assembled and annotated genome of the fairy-ring fungus Marasmius oreades.</title>
        <authorList>
            <person name="Hiltunen M."/>
            <person name="Ament-Velasquez S.L."/>
            <person name="Johannesson H."/>
        </authorList>
    </citation>
    <scope>NUCLEOTIDE SEQUENCE</scope>
    <source>
        <strain evidence="2">03SP1</strain>
    </source>
</reference>
<sequence>MPSTTTVANHDSIATRTRRSAVSNTSFDSASLDGHSLFSSDDMAMTPRSPIVATTRENGIGSVGEKKRSTTAKGGKTSEGQRGVANISEGKMDKRLAMGARVVPAESTSSNSKRIPSGSSYPSSHKQSSSSTKARSSQTQYTRDSEQSSPPPKSKNMSKSTAKSQPSIMMSMSALIEQNEDAILHYSMPKSNVLISSNRSRSNTTPKLPAHTSNVSPPPRRRTNPGKTDLARRRSRSLENFDRVQPHSGSSTPTPSQPDPSISTPSSSARTASKSHPSSRPSSQGKLGYTSSPLSKTPHSSAIRSPTSLDAFAELSVGIGTNNQLYLTKNGVLQNTMTAVELTRGSPHSVLNGDSKGKTRAMESPFSVVNSRRPPSNVPEGSVLVQVWAVGLDVVDATLCGVPFTQDTPSDEIRTRKEFGHGKRSASDTKSLPGRGGALIRTFSLSRKKAKEDPPPLPTNTSLKPPELGYTPGRSFVGRVVEVVDMDDREMGFRKGDWVIGLLDLRKCGALQEYIIVDRRRMFRVPPPALPDLTDTSASPTSRHHISGKKSARSKTASSTSVLTKSPEPRLTIDELALLPLCGVQAYRAMRTLKIDNNNVNLFKVRRILVLNGHDGIGALATQMLAKRGWKVVVHVPGLEDKEIVAQIKSWGGDAVIFDGGEGAVKTMERLVEEGDSSIDAILDTIGGKDIWVAGENLLKAHSQQQSQLNSPTMLGTTTFPPPPPPPAILQSSSSLSRRLGSIRRRNTGSSTNSTVSTGGSSGAVKQFTTTIGDFPDRPVPSASDHFKSGIRSMRKSGVDYTWVSLAQDIDFEGGDIRDALKRVIRMALEEGVRPASGGAGRVVGLERTPEVFITGGERGLEGGNTVVVRVVE</sequence>
<feature type="region of interest" description="Disordered" evidence="1">
    <location>
        <begin position="410"/>
        <end position="470"/>
    </location>
</feature>
<dbReference type="OrthoDB" id="201656at2759"/>
<evidence type="ECO:0000313" key="3">
    <source>
        <dbReference type="Proteomes" id="UP001049176"/>
    </source>
</evidence>
<feature type="compositionally biased region" description="Polar residues" evidence="1">
    <location>
        <begin position="196"/>
        <end position="215"/>
    </location>
</feature>
<feature type="region of interest" description="Disordered" evidence="1">
    <location>
        <begin position="743"/>
        <end position="765"/>
    </location>
</feature>
<feature type="compositionally biased region" description="Basic and acidic residues" evidence="1">
    <location>
        <begin position="229"/>
        <end position="245"/>
    </location>
</feature>
<dbReference type="InterPro" id="IPR011032">
    <property type="entry name" value="GroES-like_sf"/>
</dbReference>
<evidence type="ECO:0000313" key="2">
    <source>
        <dbReference type="EMBL" id="KAG7096523.1"/>
    </source>
</evidence>
<accession>A0A9P8ACD0</accession>
<feature type="region of interest" description="Disordered" evidence="1">
    <location>
        <begin position="1"/>
        <end position="165"/>
    </location>
</feature>
<dbReference type="InterPro" id="IPR036291">
    <property type="entry name" value="NAD(P)-bd_dom_sf"/>
</dbReference>
<dbReference type="Gene3D" id="3.40.50.720">
    <property type="entry name" value="NAD(P)-binding Rossmann-like Domain"/>
    <property type="match status" value="1"/>
</dbReference>
<dbReference type="EMBL" id="CM032182">
    <property type="protein sequence ID" value="KAG7096523.1"/>
    <property type="molecule type" value="Genomic_DNA"/>
</dbReference>
<feature type="compositionally biased region" description="Polar residues" evidence="1">
    <location>
        <begin position="289"/>
        <end position="304"/>
    </location>
</feature>
<dbReference type="GeneID" id="66073028"/>
<feature type="compositionally biased region" description="Low complexity" evidence="1">
    <location>
        <begin position="748"/>
        <end position="759"/>
    </location>
</feature>
<feature type="compositionally biased region" description="Basic and acidic residues" evidence="1">
    <location>
        <begin position="411"/>
        <end position="427"/>
    </location>
</feature>
<dbReference type="KEGG" id="more:E1B28_003952"/>
<organism evidence="2 3">
    <name type="scientific">Marasmius oreades</name>
    <name type="common">fairy-ring Marasmius</name>
    <dbReference type="NCBI Taxonomy" id="181124"/>
    <lineage>
        <taxon>Eukaryota</taxon>
        <taxon>Fungi</taxon>
        <taxon>Dikarya</taxon>
        <taxon>Basidiomycota</taxon>
        <taxon>Agaricomycotina</taxon>
        <taxon>Agaricomycetes</taxon>
        <taxon>Agaricomycetidae</taxon>
        <taxon>Agaricales</taxon>
        <taxon>Marasmiineae</taxon>
        <taxon>Marasmiaceae</taxon>
        <taxon>Marasmius</taxon>
    </lineage>
</organism>
<dbReference type="SUPFAM" id="SSF51735">
    <property type="entry name" value="NAD(P)-binding Rossmann-fold domains"/>
    <property type="match status" value="1"/>
</dbReference>
<feature type="compositionally biased region" description="Basic residues" evidence="1">
    <location>
        <begin position="542"/>
        <end position="553"/>
    </location>
</feature>
<protein>
    <submittedName>
        <fullName evidence="2">Uncharacterized protein</fullName>
    </submittedName>
</protein>
<gene>
    <name evidence="2" type="ORF">E1B28_003952</name>
</gene>
<dbReference type="Proteomes" id="UP001049176">
    <property type="component" value="Chromosome 2"/>
</dbReference>
<dbReference type="InterPro" id="IPR050700">
    <property type="entry name" value="YIM1/Zinc_Alcohol_DH_Fams"/>
</dbReference>
<feature type="compositionally biased region" description="Low complexity" evidence="1">
    <location>
        <begin position="112"/>
        <end position="137"/>
    </location>
</feature>
<dbReference type="PANTHER" id="PTHR11695:SF294">
    <property type="entry name" value="RETICULON-4-INTERACTING PROTEIN 1, MITOCHONDRIAL"/>
    <property type="match status" value="1"/>
</dbReference>